<protein>
    <submittedName>
        <fullName evidence="3">BTB domain-containing protein</fullName>
    </submittedName>
</protein>
<name>A0A1I7UFX0_9PELO</name>
<dbReference type="WBParaSite" id="Csp11.Scaffold629.g8917.t1">
    <property type="protein sequence ID" value="Csp11.Scaffold629.g8917.t1"/>
    <property type="gene ID" value="Csp11.Scaffold629.g8917"/>
</dbReference>
<dbReference type="AlphaFoldDB" id="A0A1I7UFX0"/>
<evidence type="ECO:0000313" key="2">
    <source>
        <dbReference type="Proteomes" id="UP000095282"/>
    </source>
</evidence>
<accession>A0A1I7UFX0</accession>
<feature type="coiled-coil region" evidence="1">
    <location>
        <begin position="48"/>
        <end position="75"/>
    </location>
</feature>
<reference evidence="3" key="1">
    <citation type="submission" date="2016-11" db="UniProtKB">
        <authorList>
            <consortium name="WormBaseParasite"/>
        </authorList>
    </citation>
    <scope>IDENTIFICATION</scope>
</reference>
<keyword evidence="1" id="KW-0175">Coiled coil</keyword>
<evidence type="ECO:0000313" key="3">
    <source>
        <dbReference type="WBParaSite" id="Csp11.Scaffold629.g8917.t1"/>
    </source>
</evidence>
<sequence length="92" mass="10773">MDFRDARKTLEYAQKYKVSNVIQLVDQALRFDPSLFEVSISKAISYGLNHYLADLLRKQESLEELAEELKKVNLETMSGEIMKKCVKFFIEH</sequence>
<evidence type="ECO:0000256" key="1">
    <source>
        <dbReference type="SAM" id="Coils"/>
    </source>
</evidence>
<dbReference type="Proteomes" id="UP000095282">
    <property type="component" value="Unplaced"/>
</dbReference>
<keyword evidence="2" id="KW-1185">Reference proteome</keyword>
<proteinExistence type="predicted"/>
<organism evidence="2 3">
    <name type="scientific">Caenorhabditis tropicalis</name>
    <dbReference type="NCBI Taxonomy" id="1561998"/>
    <lineage>
        <taxon>Eukaryota</taxon>
        <taxon>Metazoa</taxon>
        <taxon>Ecdysozoa</taxon>
        <taxon>Nematoda</taxon>
        <taxon>Chromadorea</taxon>
        <taxon>Rhabditida</taxon>
        <taxon>Rhabditina</taxon>
        <taxon>Rhabditomorpha</taxon>
        <taxon>Rhabditoidea</taxon>
        <taxon>Rhabditidae</taxon>
        <taxon>Peloderinae</taxon>
        <taxon>Caenorhabditis</taxon>
    </lineage>
</organism>